<dbReference type="Pfam" id="PF24829">
    <property type="entry name" value="Phage_connect_2"/>
    <property type="match status" value="1"/>
</dbReference>
<dbReference type="EMBL" id="MN183282">
    <property type="protein sequence ID" value="QED11505.1"/>
    <property type="molecule type" value="Genomic_DNA"/>
</dbReference>
<evidence type="ECO:0000313" key="2">
    <source>
        <dbReference type="Proteomes" id="UP000321915"/>
    </source>
</evidence>
<protein>
    <submittedName>
        <fullName evidence="1">Uncharacterized protein</fullName>
    </submittedName>
</protein>
<dbReference type="KEGG" id="vg:77936377"/>
<sequence>MADPVQVQDSILDTTKKMLGFDWDYTAFDLDIMTHINSVFFTLQQLGVGQPNFSIEDNTKTWAEFEAGDNIAAVKSYMYLKVRIIFDPPANSFTQEAMNKQATEYEWRLNAYTEGVRWRESQIPTTS</sequence>
<proteinExistence type="predicted"/>
<organism evidence="1 2">
    <name type="scientific">Arthrobacter phage Qui</name>
    <dbReference type="NCBI Taxonomy" id="2603260"/>
    <lineage>
        <taxon>Viruses</taxon>
        <taxon>Duplodnaviria</taxon>
        <taxon>Heunggongvirae</taxon>
        <taxon>Uroviricota</taxon>
        <taxon>Caudoviricetes</taxon>
        <taxon>Quivirus</taxon>
        <taxon>Quivirus qui</taxon>
    </lineage>
</organism>
<dbReference type="Proteomes" id="UP000321915">
    <property type="component" value="Segment"/>
</dbReference>
<reference evidence="1 2" key="1">
    <citation type="submission" date="2019-07" db="EMBL/GenBank/DDBJ databases">
        <authorList>
            <person name="Abdullah A."/>
            <person name="Lima G.C."/>
            <person name="Cuneo C.K."/>
            <person name="Ennest D.C."/>
            <person name="Fritz K.J."/>
            <person name="Johnson B.T."/>
            <person name="Larson S.M."/>
            <person name="Lemunyete M.N."/>
            <person name="Murray M.B."/>
            <person name="Osmond D.E."/>
            <person name="Patras K.A."/>
            <person name="Ransibrahmanakul S."/>
            <person name="Simpson K.A."/>
            <person name="Thull B.S."/>
            <person name="Wetzel S."/>
            <person name="Bonilla J.A."/>
            <person name="Klyczek K."/>
            <person name="Garlena R.A."/>
            <person name="Russell D.A."/>
            <person name="Pope W.H."/>
            <person name="Jacobs-Sera D."/>
            <person name="Hatfull G.F."/>
        </authorList>
    </citation>
    <scope>NUCLEOTIDE SEQUENCE [LARGE SCALE GENOMIC DNA]</scope>
</reference>
<gene>
    <name evidence="1" type="primary">14</name>
    <name evidence="1" type="ORF">SEA_QUI_14</name>
</gene>
<dbReference type="InterPro" id="IPR056951">
    <property type="entry name" value="Phage_connect_2"/>
</dbReference>
<dbReference type="GeneID" id="77936377"/>
<dbReference type="RefSeq" id="YP_010660380.1">
    <property type="nucleotide sequence ID" value="NC_070877.1"/>
</dbReference>
<name>A0A5B8WK76_9CAUD</name>
<keyword evidence="2" id="KW-1185">Reference proteome</keyword>
<accession>A0A5B8WK76</accession>
<evidence type="ECO:0000313" key="1">
    <source>
        <dbReference type="EMBL" id="QED11505.1"/>
    </source>
</evidence>